<evidence type="ECO:0000313" key="5">
    <source>
        <dbReference type="Proteomes" id="UP000265882"/>
    </source>
</evidence>
<comment type="caution">
    <text evidence="4">The sequence shown here is derived from an EMBL/GenBank/DDBJ whole genome shotgun (WGS) entry which is preliminary data.</text>
</comment>
<protein>
    <submittedName>
        <fullName evidence="4">PAS domain S-box protein</fullName>
    </submittedName>
</protein>
<dbReference type="InterPro" id="IPR000014">
    <property type="entry name" value="PAS"/>
</dbReference>
<feature type="domain" description="PAC" evidence="3">
    <location>
        <begin position="108"/>
        <end position="160"/>
    </location>
</feature>
<dbReference type="NCBIfam" id="TIGR00229">
    <property type="entry name" value="sensory_box"/>
    <property type="match status" value="1"/>
</dbReference>
<dbReference type="InterPro" id="IPR013656">
    <property type="entry name" value="PAS_4"/>
</dbReference>
<dbReference type="PROSITE" id="PS50113">
    <property type="entry name" value="PAC"/>
    <property type="match status" value="1"/>
</dbReference>
<feature type="coiled-coil region" evidence="1">
    <location>
        <begin position="6"/>
        <end position="40"/>
    </location>
</feature>
<organism evidence="4 5">
    <name type="scientific">Abyssobacteria bacterium (strain SURF_5)</name>
    <dbReference type="NCBI Taxonomy" id="2093360"/>
    <lineage>
        <taxon>Bacteria</taxon>
        <taxon>Pseudomonadati</taxon>
        <taxon>Candidatus Hydrogenedentota</taxon>
        <taxon>Candidatus Abyssobacteria</taxon>
    </lineage>
</organism>
<feature type="compositionally biased region" description="Basic and acidic residues" evidence="2">
    <location>
        <begin position="165"/>
        <end position="184"/>
    </location>
</feature>
<evidence type="ECO:0000259" key="3">
    <source>
        <dbReference type="PROSITE" id="PS50113"/>
    </source>
</evidence>
<reference evidence="4 5" key="1">
    <citation type="journal article" date="2017" name="ISME J.">
        <title>Energy and carbon metabolisms in a deep terrestrial subsurface fluid microbial community.</title>
        <authorList>
            <person name="Momper L."/>
            <person name="Jungbluth S.P."/>
            <person name="Lee M.D."/>
            <person name="Amend J.P."/>
        </authorList>
    </citation>
    <scope>NUCLEOTIDE SEQUENCE [LARGE SCALE GENOMIC DNA]</scope>
    <source>
        <strain evidence="4">SURF_5</strain>
    </source>
</reference>
<dbReference type="Gene3D" id="3.30.450.20">
    <property type="entry name" value="PAS domain"/>
    <property type="match status" value="1"/>
</dbReference>
<feature type="region of interest" description="Disordered" evidence="2">
    <location>
        <begin position="165"/>
        <end position="192"/>
    </location>
</feature>
<sequence length="192" mass="22162">MPSKESEELRAEIQKLRNRIAELEAERERLKEAAGSVDEIEIVKLALRNTPVVVFTHDKQLRYNRVYTFHPDLPPEAMLGKTDADLFPPEQARHIMEIKRRVLETGIEAHEETSVTIAGANYFYYKDAFPIRDRNGDITGLACACLNITELRRAEEALRESEERCRRLSERVGEGPAKTEEMRRRAGRNRRG</sequence>
<dbReference type="InterPro" id="IPR000700">
    <property type="entry name" value="PAS-assoc_C"/>
</dbReference>
<dbReference type="Pfam" id="PF08448">
    <property type="entry name" value="PAS_4"/>
    <property type="match status" value="1"/>
</dbReference>
<keyword evidence="1" id="KW-0175">Coiled coil</keyword>
<accession>A0A3A4N8P0</accession>
<dbReference type="InterPro" id="IPR035965">
    <property type="entry name" value="PAS-like_dom_sf"/>
</dbReference>
<dbReference type="EMBL" id="QZKU01000106">
    <property type="protein sequence ID" value="RJP17998.1"/>
    <property type="molecule type" value="Genomic_DNA"/>
</dbReference>
<gene>
    <name evidence="4" type="ORF">C4520_15035</name>
</gene>
<evidence type="ECO:0000256" key="2">
    <source>
        <dbReference type="SAM" id="MobiDB-lite"/>
    </source>
</evidence>
<evidence type="ECO:0000313" key="4">
    <source>
        <dbReference type="EMBL" id="RJP17998.1"/>
    </source>
</evidence>
<name>A0A3A4N8P0_ABYX5</name>
<evidence type="ECO:0000256" key="1">
    <source>
        <dbReference type="SAM" id="Coils"/>
    </source>
</evidence>
<dbReference type="AlphaFoldDB" id="A0A3A4N8P0"/>
<dbReference type="Proteomes" id="UP000265882">
    <property type="component" value="Unassembled WGS sequence"/>
</dbReference>
<proteinExistence type="predicted"/>
<dbReference type="SUPFAM" id="SSF55785">
    <property type="entry name" value="PYP-like sensor domain (PAS domain)"/>
    <property type="match status" value="1"/>
</dbReference>